<feature type="region of interest" description="Disordered" evidence="4">
    <location>
        <begin position="496"/>
        <end position="519"/>
    </location>
</feature>
<feature type="region of interest" description="Disordered" evidence="4">
    <location>
        <begin position="751"/>
        <end position="803"/>
    </location>
</feature>
<keyword evidence="2 3" id="KW-0040">ANK repeat</keyword>
<evidence type="ECO:0000256" key="1">
    <source>
        <dbReference type="ARBA" id="ARBA00022737"/>
    </source>
</evidence>
<dbReference type="InterPro" id="IPR002110">
    <property type="entry name" value="Ankyrin_rpt"/>
</dbReference>
<feature type="compositionally biased region" description="Basic and acidic residues" evidence="4">
    <location>
        <begin position="794"/>
        <end position="803"/>
    </location>
</feature>
<feature type="compositionally biased region" description="Polar residues" evidence="4">
    <location>
        <begin position="263"/>
        <end position="278"/>
    </location>
</feature>
<feature type="compositionally biased region" description="Polar residues" evidence="4">
    <location>
        <begin position="980"/>
        <end position="992"/>
    </location>
</feature>
<feature type="repeat" description="ANK" evidence="3">
    <location>
        <begin position="579"/>
        <end position="611"/>
    </location>
</feature>
<dbReference type="Gene3D" id="1.25.40.20">
    <property type="entry name" value="Ankyrin repeat-containing domain"/>
    <property type="match status" value="1"/>
</dbReference>
<dbReference type="Pfam" id="PF00023">
    <property type="entry name" value="Ank"/>
    <property type="match status" value="2"/>
</dbReference>
<evidence type="ECO:0000256" key="3">
    <source>
        <dbReference type="PROSITE-ProRule" id="PRU00023"/>
    </source>
</evidence>
<dbReference type="PROSITE" id="PS50088">
    <property type="entry name" value="ANK_REPEAT"/>
    <property type="match status" value="1"/>
</dbReference>
<dbReference type="SUPFAM" id="SSF48403">
    <property type="entry name" value="Ankyrin repeat"/>
    <property type="match status" value="1"/>
</dbReference>
<name>A0ABR4AK19_9LECA</name>
<feature type="region of interest" description="Disordered" evidence="4">
    <location>
        <begin position="263"/>
        <end position="316"/>
    </location>
</feature>
<evidence type="ECO:0000313" key="7">
    <source>
        <dbReference type="Proteomes" id="UP001590950"/>
    </source>
</evidence>
<reference evidence="6 7" key="1">
    <citation type="submission" date="2024-09" db="EMBL/GenBank/DDBJ databases">
        <title>Rethinking Asexuality: The Enigmatic Case of Functional Sexual Genes in Lepraria (Stereocaulaceae).</title>
        <authorList>
            <person name="Doellman M."/>
            <person name="Sun Y."/>
            <person name="Barcenas-Pena A."/>
            <person name="Lumbsch H.T."/>
            <person name="Grewe F."/>
        </authorList>
    </citation>
    <scope>NUCLEOTIDE SEQUENCE [LARGE SCALE GENOMIC DNA]</scope>
    <source>
        <strain evidence="6 7">Mercado 3170</strain>
    </source>
</reference>
<evidence type="ECO:0000313" key="6">
    <source>
        <dbReference type="EMBL" id="KAL2046115.1"/>
    </source>
</evidence>
<accession>A0ABR4AK19</accession>
<organism evidence="6 7">
    <name type="scientific">Stereocaulon virgatum</name>
    <dbReference type="NCBI Taxonomy" id="373712"/>
    <lineage>
        <taxon>Eukaryota</taxon>
        <taxon>Fungi</taxon>
        <taxon>Dikarya</taxon>
        <taxon>Ascomycota</taxon>
        <taxon>Pezizomycotina</taxon>
        <taxon>Lecanoromycetes</taxon>
        <taxon>OSLEUM clade</taxon>
        <taxon>Lecanoromycetidae</taxon>
        <taxon>Lecanorales</taxon>
        <taxon>Lecanorineae</taxon>
        <taxon>Stereocaulaceae</taxon>
        <taxon>Stereocaulon</taxon>
    </lineage>
</organism>
<feature type="compositionally biased region" description="Polar residues" evidence="4">
    <location>
        <begin position="934"/>
        <end position="947"/>
    </location>
</feature>
<feature type="transmembrane region" description="Helical" evidence="5">
    <location>
        <begin position="1181"/>
        <end position="1199"/>
    </location>
</feature>
<feature type="region of interest" description="Disordered" evidence="4">
    <location>
        <begin position="934"/>
        <end position="992"/>
    </location>
</feature>
<dbReference type="Proteomes" id="UP001590950">
    <property type="component" value="Unassembled WGS sequence"/>
</dbReference>
<proteinExistence type="predicted"/>
<dbReference type="PANTHER" id="PTHR24171">
    <property type="entry name" value="ANKYRIN REPEAT DOMAIN-CONTAINING PROTEIN 39-RELATED"/>
    <property type="match status" value="1"/>
</dbReference>
<keyword evidence="7" id="KW-1185">Reference proteome</keyword>
<dbReference type="InterPro" id="IPR036770">
    <property type="entry name" value="Ankyrin_rpt-contain_sf"/>
</dbReference>
<keyword evidence="5" id="KW-1133">Transmembrane helix</keyword>
<dbReference type="EMBL" id="JBEFKJ010000004">
    <property type="protein sequence ID" value="KAL2046115.1"/>
    <property type="molecule type" value="Genomic_DNA"/>
</dbReference>
<evidence type="ECO:0008006" key="8">
    <source>
        <dbReference type="Google" id="ProtNLM"/>
    </source>
</evidence>
<evidence type="ECO:0000256" key="5">
    <source>
        <dbReference type="SAM" id="Phobius"/>
    </source>
</evidence>
<evidence type="ECO:0000256" key="2">
    <source>
        <dbReference type="ARBA" id="ARBA00023043"/>
    </source>
</evidence>
<keyword evidence="5" id="KW-0812">Transmembrane</keyword>
<feature type="region of interest" description="Disordered" evidence="4">
    <location>
        <begin position="617"/>
        <end position="642"/>
    </location>
</feature>
<feature type="compositionally biased region" description="Low complexity" evidence="4">
    <location>
        <begin position="286"/>
        <end position="308"/>
    </location>
</feature>
<comment type="caution">
    <text evidence="6">The sequence shown here is derived from an EMBL/GenBank/DDBJ whole genome shotgun (WGS) entry which is preliminary data.</text>
</comment>
<dbReference type="SMART" id="SM00248">
    <property type="entry name" value="ANK"/>
    <property type="match status" value="2"/>
</dbReference>
<feature type="transmembrane region" description="Helical" evidence="5">
    <location>
        <begin position="1149"/>
        <end position="1169"/>
    </location>
</feature>
<sequence length="1207" mass="136302">MDDDDIQTVGPGVSRLLEPSSFTTGVLESSQLLPDVPDNPYHILSGPYYNRSHLLDAPNYTSWAPSSTFSSQPLNETSTRSQMIPPISDVIQGDVWKEHDSLKSPIHVLSARDETEILRVPLHETTSGRQKEMVLLPSGHNRLEMRILSYRTKPLVLGETTSISIDLDRVLFEPSYLFGSNLRSYTCLIRTGEIGRQLALDFLDFQDVLKFQQALTAYRVEYHQPVVQVRIASAETFRPGNMRLYRALIQLWHPKMLRNHSSPALSQNQWDNGTQNSKLRNDSFPSVDDVPSLTSSSSTMQSTASVSSKATEGHISSRPTPPLLVLVLNTSVETKTTALLRIPLENNIVNAEGRCGCRKSRKPCTHSFIESTGRITKINIDKYEGVEAGMNNIAALGSYQAAISGVTPQNVKWVHLDFASRECKLAFDGSFQAMGRLRDILSMEFQKSLREHTAPIEKRSAAKKTLLGIRTSAIEEILSQEIHIGLRDPSRLTLKEVPPPLDKNHRSTESSVETLSDSEIEVPVSKPVYDKVIEDQSGDHHPVELKEREEREAASCKGHDQVMQMLLEKGADVNAQGGEYGIALQAASSEGDNQVVQTLLEKGADINAQGGYYGDPSRLTLKEVPPPLDKNQRSTESSVETLTDREIDVPVSKPVYGKVIEDQSENHRPVGLTERDEREEAMPIIKSRTIDGPSLQNELVIRRKILSQDPPQKPEKYLEVAELNADEVELYMKSKKYYDIEDIATAADKPPAALQTPEPASPPAFQAPLAGTNQQPSFASPRRSIDISMRPIRSARDKKEPKSGDYDLYEHWRVILRTLVRKPTTERISRKIAICMLWKQEHGSNPPSELWTSSTSFDFTEQTQPTPSDKIKGLFEAYSGQEWNWWPWEPRAKPLASGKVRIRWRCNCGEIVMVDASTRLARKCKEFLTKASAGSDSVANSQHQPTKPSDESQARGFVPGSYPSSSSNITNDPSFPPMTTHDSIAPSDTNNQPPKESYILFCIYQRSQIWHTQIQTTRCRTDEDFFDQLRQEYRRLRGYWRCWLSPLQFDHCEFVKFTRFYVNELAKVGRDLPIDLVYQYKPRPPGPHDDPPISPHEFRRRFYTHLANPCGRGEAMERIPKRQKRFQVNLHVDGREDMWGLHAELRPCFLIILAWQIIITAGGWAFMGWWLSRHNGDLQNAAIPITLIISALLALWVPISESMKVTL</sequence>
<keyword evidence="1" id="KW-0677">Repeat</keyword>
<gene>
    <name evidence="6" type="ORF">N7G274_001562</name>
</gene>
<feature type="compositionally biased region" description="Polar residues" evidence="4">
    <location>
        <begin position="962"/>
        <end position="973"/>
    </location>
</feature>
<keyword evidence="5" id="KW-0472">Membrane</keyword>
<dbReference type="PROSITE" id="PS50297">
    <property type="entry name" value="ANK_REP_REGION"/>
    <property type="match status" value="1"/>
</dbReference>
<evidence type="ECO:0000256" key="4">
    <source>
        <dbReference type="SAM" id="MobiDB-lite"/>
    </source>
</evidence>
<protein>
    <recommendedName>
        <fullName evidence="8">Ankyrin repeat protein</fullName>
    </recommendedName>
</protein>